<sequence length="65" mass="7186">MLHGRSRPVLAQGNDHREANGGEENNMIRDQNTNLLAENMTLQQEILAQSCSTRDDLMAATETSS</sequence>
<proteinExistence type="predicted"/>
<feature type="region of interest" description="Disordered" evidence="1">
    <location>
        <begin position="1"/>
        <end position="26"/>
    </location>
</feature>
<reference evidence="2" key="2">
    <citation type="journal article" date="2015" name="Data Brief">
        <title>Shoot transcriptome of the giant reed, Arundo donax.</title>
        <authorList>
            <person name="Barrero R.A."/>
            <person name="Guerrero F.D."/>
            <person name="Moolhuijzen P."/>
            <person name="Goolsby J.A."/>
            <person name="Tidwell J."/>
            <person name="Bellgard S.E."/>
            <person name="Bellgard M.I."/>
        </authorList>
    </citation>
    <scope>NUCLEOTIDE SEQUENCE</scope>
    <source>
        <tissue evidence="2">Shoot tissue taken approximately 20 cm above the soil surface</tissue>
    </source>
</reference>
<dbReference type="AlphaFoldDB" id="A0A0A9CX45"/>
<dbReference type="EMBL" id="GBRH01217764">
    <property type="protein sequence ID" value="JAD80131.1"/>
    <property type="molecule type" value="Transcribed_RNA"/>
</dbReference>
<protein>
    <submittedName>
        <fullName evidence="2">Uncharacterized protein</fullName>
    </submittedName>
</protein>
<evidence type="ECO:0000256" key="1">
    <source>
        <dbReference type="SAM" id="MobiDB-lite"/>
    </source>
</evidence>
<accession>A0A0A9CX45</accession>
<reference evidence="2" key="1">
    <citation type="submission" date="2014-09" db="EMBL/GenBank/DDBJ databases">
        <authorList>
            <person name="Magalhaes I.L.F."/>
            <person name="Oliveira U."/>
            <person name="Santos F.R."/>
            <person name="Vidigal T.H.D.A."/>
            <person name="Brescovit A.D."/>
            <person name="Santos A.J."/>
        </authorList>
    </citation>
    <scope>NUCLEOTIDE SEQUENCE</scope>
    <source>
        <tissue evidence="2">Shoot tissue taken approximately 20 cm above the soil surface</tissue>
    </source>
</reference>
<organism evidence="2">
    <name type="scientific">Arundo donax</name>
    <name type="common">Giant reed</name>
    <name type="synonym">Donax arundinaceus</name>
    <dbReference type="NCBI Taxonomy" id="35708"/>
    <lineage>
        <taxon>Eukaryota</taxon>
        <taxon>Viridiplantae</taxon>
        <taxon>Streptophyta</taxon>
        <taxon>Embryophyta</taxon>
        <taxon>Tracheophyta</taxon>
        <taxon>Spermatophyta</taxon>
        <taxon>Magnoliopsida</taxon>
        <taxon>Liliopsida</taxon>
        <taxon>Poales</taxon>
        <taxon>Poaceae</taxon>
        <taxon>PACMAD clade</taxon>
        <taxon>Arundinoideae</taxon>
        <taxon>Arundineae</taxon>
        <taxon>Arundo</taxon>
    </lineage>
</organism>
<name>A0A0A9CX45_ARUDO</name>
<evidence type="ECO:0000313" key="2">
    <source>
        <dbReference type="EMBL" id="JAD80131.1"/>
    </source>
</evidence>